<keyword evidence="2" id="KW-1185">Reference proteome</keyword>
<protein>
    <submittedName>
        <fullName evidence="1">Uncharacterized protein</fullName>
    </submittedName>
</protein>
<dbReference type="KEGG" id="esa:ESA_04303"/>
<dbReference type="EMBL" id="CP000783">
    <property type="protein sequence ID" value="ABU79482.1"/>
    <property type="molecule type" value="Genomic_DNA"/>
</dbReference>
<dbReference type="AlphaFoldDB" id="A7ME87"/>
<evidence type="ECO:0000313" key="1">
    <source>
        <dbReference type="EMBL" id="ABU79482.1"/>
    </source>
</evidence>
<sequence>MRLEEVPFARAQAAFDHFKIAFQPDEREVRVAAAQNIAIAFFQRRADDERHFVGALHGESGVVKRLQPWRTVVIVKRIARRHFHNIAARMQKVAIEKRGFQTMRDFAGDNGFPAAGNAHQDINMVIMIGRAHCSTPLAKALRIMLRVTVNGNIVWLTLKISNFRRCSA</sequence>
<evidence type="ECO:0000313" key="2">
    <source>
        <dbReference type="Proteomes" id="UP000000260"/>
    </source>
</evidence>
<dbReference type="Proteomes" id="UP000000260">
    <property type="component" value="Chromosome"/>
</dbReference>
<proteinExistence type="predicted"/>
<gene>
    <name evidence="1" type="ordered locus">ESA_04303</name>
</gene>
<organism evidence="1 2">
    <name type="scientific">Cronobacter sakazakii (strain ATCC BAA-894)</name>
    <name type="common">Enterobacter sakazakii</name>
    <dbReference type="NCBI Taxonomy" id="290339"/>
    <lineage>
        <taxon>Bacteria</taxon>
        <taxon>Pseudomonadati</taxon>
        <taxon>Pseudomonadota</taxon>
        <taxon>Gammaproteobacteria</taxon>
        <taxon>Enterobacterales</taxon>
        <taxon>Enterobacteriaceae</taxon>
        <taxon>Cronobacter</taxon>
    </lineage>
</organism>
<name>A7ME87_CROS8</name>
<dbReference type="HOGENOM" id="CLU_113651_0_0_6"/>
<reference evidence="1 2" key="1">
    <citation type="journal article" date="2010" name="PLoS ONE">
        <title>Genome sequence of Cronobacter sakazakii BAA-894 and comparative genomic hybridization analysis with other Cronobacter species.</title>
        <authorList>
            <person name="Kucerova E."/>
            <person name="Clifton S.W."/>
            <person name="Xia X.Q."/>
            <person name="Long F."/>
            <person name="Porwollik S."/>
            <person name="Fulton L."/>
            <person name="Fronick C."/>
            <person name="Minx P."/>
            <person name="Kyung K."/>
            <person name="Warren W."/>
            <person name="Fulton R."/>
            <person name="Feng D."/>
            <person name="Wollam A."/>
            <person name="Shah N."/>
            <person name="Bhonagiri V."/>
            <person name="Nash W.E."/>
            <person name="Hallsworth-Pepin K."/>
            <person name="Wilson R.K."/>
            <person name="McClelland M."/>
            <person name="Forsythe S.J."/>
        </authorList>
    </citation>
    <scope>NUCLEOTIDE SEQUENCE [LARGE SCALE GENOMIC DNA]</scope>
    <source>
        <strain evidence="1 2">ATCC BAA-894</strain>
    </source>
</reference>
<accession>A7ME87</accession>